<name>A0ABT2Z4G0_9RHOB</name>
<keyword evidence="10" id="KW-0732">Signal</keyword>
<dbReference type="PANTHER" id="PTHR30582">
    <property type="entry name" value="L,D-TRANSPEPTIDASE"/>
    <property type="match status" value="1"/>
</dbReference>
<dbReference type="PANTHER" id="PTHR30582:SF24">
    <property type="entry name" value="L,D-TRANSPEPTIDASE ERFK_SRFK-RELATED"/>
    <property type="match status" value="1"/>
</dbReference>
<dbReference type="PROSITE" id="PS52029">
    <property type="entry name" value="LD_TPASE"/>
    <property type="match status" value="1"/>
</dbReference>
<comment type="similarity">
    <text evidence="2">Belongs to the YkuD family.</text>
</comment>
<gene>
    <name evidence="12" type="ORF">OE647_14920</name>
</gene>
<evidence type="ECO:0000313" key="12">
    <source>
        <dbReference type="EMBL" id="MCV2866013.1"/>
    </source>
</evidence>
<dbReference type="InterPro" id="IPR005490">
    <property type="entry name" value="LD_TPept_cat_dom"/>
</dbReference>
<evidence type="ECO:0000256" key="2">
    <source>
        <dbReference type="ARBA" id="ARBA00005992"/>
    </source>
</evidence>
<organism evidence="12 13">
    <name type="scientific">Albidovulum sediminicola</name>
    <dbReference type="NCBI Taxonomy" id="2984331"/>
    <lineage>
        <taxon>Bacteria</taxon>
        <taxon>Pseudomonadati</taxon>
        <taxon>Pseudomonadota</taxon>
        <taxon>Alphaproteobacteria</taxon>
        <taxon>Rhodobacterales</taxon>
        <taxon>Paracoccaceae</taxon>
        <taxon>Albidovulum</taxon>
    </lineage>
</organism>
<dbReference type="Pfam" id="PF03734">
    <property type="entry name" value="YkuD"/>
    <property type="match status" value="1"/>
</dbReference>
<reference evidence="12 13" key="1">
    <citation type="submission" date="2022-10" db="EMBL/GenBank/DDBJ databases">
        <title>Defluviimonas sp. nov., isolated from ocean surface water.</title>
        <authorList>
            <person name="He W."/>
            <person name="Wang L."/>
            <person name="Zhang D.-F."/>
        </authorList>
    </citation>
    <scope>NUCLEOTIDE SEQUENCE [LARGE SCALE GENOMIC DNA]</scope>
    <source>
        <strain evidence="12 13">WL0075</strain>
    </source>
</reference>
<keyword evidence="5" id="KW-0378">Hydrolase</keyword>
<dbReference type="RefSeq" id="WP_263722539.1">
    <property type="nucleotide sequence ID" value="NZ_JAOWLA010000014.1"/>
</dbReference>
<feature type="active site" description="Nucleophile" evidence="9">
    <location>
        <position position="197"/>
    </location>
</feature>
<dbReference type="Gene3D" id="2.40.440.10">
    <property type="entry name" value="L,D-transpeptidase catalytic domain-like"/>
    <property type="match status" value="1"/>
</dbReference>
<accession>A0ABT2Z4G0</accession>
<dbReference type="EMBL" id="JAOWLA010000014">
    <property type="protein sequence ID" value="MCV2866013.1"/>
    <property type="molecule type" value="Genomic_DNA"/>
</dbReference>
<keyword evidence="4" id="KW-0808">Transferase</keyword>
<feature type="signal peptide" evidence="10">
    <location>
        <begin position="1"/>
        <end position="23"/>
    </location>
</feature>
<proteinExistence type="inferred from homology"/>
<sequence length="264" mass="28929">MTDLITKPSRRSFLALTGSAALAACARAPEVDPDDPVTRYGFAPIEGYGPLVDGEYSLPPVPPQYLEWPNRRQLVFYEGERPAQTIEIDPYAKFLYYVLGDGTAWRYPIAVGRAGLALRGQTVIRQKKEWPGWQPTANMLRSQPEVYGPFARGVPGGLASPLGARALYLYRGGRDSYFRIHGTNDMKSIGNSGSAGCIRLFNHDIIDLYERVSIPTEVNIRTEADSLRLLGPTMSPRGVELPPTIVSPESIYGATEVGAEDPGV</sequence>
<evidence type="ECO:0000256" key="4">
    <source>
        <dbReference type="ARBA" id="ARBA00022679"/>
    </source>
</evidence>
<dbReference type="PROSITE" id="PS51257">
    <property type="entry name" value="PROKAR_LIPOPROTEIN"/>
    <property type="match status" value="1"/>
</dbReference>
<evidence type="ECO:0000256" key="8">
    <source>
        <dbReference type="ARBA" id="ARBA00023316"/>
    </source>
</evidence>
<dbReference type="InterPro" id="IPR006311">
    <property type="entry name" value="TAT_signal"/>
</dbReference>
<keyword evidence="8 9" id="KW-0961">Cell wall biogenesis/degradation</keyword>
<feature type="chain" id="PRO_5045642371" evidence="10">
    <location>
        <begin position="24"/>
        <end position="264"/>
    </location>
</feature>
<keyword evidence="7 9" id="KW-0573">Peptidoglycan synthesis</keyword>
<dbReference type="SUPFAM" id="SSF141523">
    <property type="entry name" value="L,D-transpeptidase catalytic domain-like"/>
    <property type="match status" value="1"/>
</dbReference>
<keyword evidence="6 9" id="KW-0133">Cell shape</keyword>
<evidence type="ECO:0000313" key="13">
    <source>
        <dbReference type="Proteomes" id="UP001652503"/>
    </source>
</evidence>
<evidence type="ECO:0000256" key="9">
    <source>
        <dbReference type="PROSITE-ProRule" id="PRU01373"/>
    </source>
</evidence>
<evidence type="ECO:0000256" key="5">
    <source>
        <dbReference type="ARBA" id="ARBA00022801"/>
    </source>
</evidence>
<evidence type="ECO:0000256" key="6">
    <source>
        <dbReference type="ARBA" id="ARBA00022960"/>
    </source>
</evidence>
<evidence type="ECO:0000256" key="7">
    <source>
        <dbReference type="ARBA" id="ARBA00022984"/>
    </source>
</evidence>
<feature type="active site" description="Proton donor/acceptor" evidence="9">
    <location>
        <position position="181"/>
    </location>
</feature>
<evidence type="ECO:0000259" key="11">
    <source>
        <dbReference type="PROSITE" id="PS52029"/>
    </source>
</evidence>
<comment type="caution">
    <text evidence="12">The sequence shown here is derived from an EMBL/GenBank/DDBJ whole genome shotgun (WGS) entry which is preliminary data.</text>
</comment>
<keyword evidence="3" id="KW-0328">Glycosyltransferase</keyword>
<evidence type="ECO:0000256" key="3">
    <source>
        <dbReference type="ARBA" id="ARBA00022676"/>
    </source>
</evidence>
<dbReference type="Proteomes" id="UP001652503">
    <property type="component" value="Unassembled WGS sequence"/>
</dbReference>
<comment type="pathway">
    <text evidence="1 9">Cell wall biogenesis; peptidoglycan biosynthesis.</text>
</comment>
<feature type="domain" description="L,D-TPase catalytic" evidence="11">
    <location>
        <begin position="84"/>
        <end position="221"/>
    </location>
</feature>
<evidence type="ECO:0000256" key="1">
    <source>
        <dbReference type="ARBA" id="ARBA00004752"/>
    </source>
</evidence>
<keyword evidence="13" id="KW-1185">Reference proteome</keyword>
<dbReference type="PROSITE" id="PS51318">
    <property type="entry name" value="TAT"/>
    <property type="match status" value="1"/>
</dbReference>
<dbReference type="InterPro" id="IPR050979">
    <property type="entry name" value="LD-transpeptidase"/>
</dbReference>
<protein>
    <submittedName>
        <fullName evidence="12">L,D-transpeptidase</fullName>
    </submittedName>
</protein>
<dbReference type="CDD" id="cd16913">
    <property type="entry name" value="YkuD_like"/>
    <property type="match status" value="1"/>
</dbReference>
<dbReference type="InterPro" id="IPR038063">
    <property type="entry name" value="Transpep_catalytic_dom"/>
</dbReference>
<evidence type="ECO:0000256" key="10">
    <source>
        <dbReference type="SAM" id="SignalP"/>
    </source>
</evidence>